<dbReference type="EMBL" id="OX597836">
    <property type="protein sequence ID" value="CAI9739604.1"/>
    <property type="molecule type" value="Genomic_DNA"/>
</dbReference>
<dbReference type="FunFam" id="2.60.40.150:FF:000054">
    <property type="entry name" value="otoferlin isoform X2"/>
    <property type="match status" value="1"/>
</dbReference>
<keyword evidence="6" id="KW-0106">Calcium</keyword>
<dbReference type="InterPro" id="IPR012968">
    <property type="entry name" value="FerIin_dom"/>
</dbReference>
<dbReference type="Pfam" id="PF08151">
    <property type="entry name" value="FerI"/>
    <property type="match status" value="1"/>
</dbReference>
<evidence type="ECO:0000256" key="5">
    <source>
        <dbReference type="ARBA" id="ARBA00022737"/>
    </source>
</evidence>
<evidence type="ECO:0000256" key="9">
    <source>
        <dbReference type="SAM" id="MobiDB-lite"/>
    </source>
</evidence>
<evidence type="ECO:0000256" key="6">
    <source>
        <dbReference type="ARBA" id="ARBA00022837"/>
    </source>
</evidence>
<feature type="compositionally biased region" description="Polar residues" evidence="9">
    <location>
        <begin position="1461"/>
        <end position="1476"/>
    </location>
</feature>
<evidence type="ECO:0000313" key="11">
    <source>
        <dbReference type="EMBL" id="CAI9739604.1"/>
    </source>
</evidence>
<dbReference type="InterPro" id="IPR037723">
    <property type="entry name" value="C2D_Ferlin"/>
</dbReference>
<dbReference type="CDD" id="cd04018">
    <property type="entry name" value="C2C_Ferlin"/>
    <property type="match status" value="1"/>
</dbReference>
<dbReference type="InterPro" id="IPR000008">
    <property type="entry name" value="C2_dom"/>
</dbReference>
<gene>
    <name evidence="11" type="ORF">OCTVUL_1B029072</name>
</gene>
<evidence type="ECO:0000256" key="3">
    <source>
        <dbReference type="ARBA" id="ARBA00022692"/>
    </source>
</evidence>
<keyword evidence="5" id="KW-0677">Repeat</keyword>
<dbReference type="CDD" id="cd04017">
    <property type="entry name" value="C2D_Ferlin"/>
    <property type="match status" value="1"/>
</dbReference>
<feature type="compositionally biased region" description="Acidic residues" evidence="9">
    <location>
        <begin position="706"/>
        <end position="717"/>
    </location>
</feature>
<organism evidence="11 12">
    <name type="scientific">Octopus vulgaris</name>
    <name type="common">Common octopus</name>
    <dbReference type="NCBI Taxonomy" id="6645"/>
    <lineage>
        <taxon>Eukaryota</taxon>
        <taxon>Metazoa</taxon>
        <taxon>Spiralia</taxon>
        <taxon>Lophotrochozoa</taxon>
        <taxon>Mollusca</taxon>
        <taxon>Cephalopoda</taxon>
        <taxon>Coleoidea</taxon>
        <taxon>Octopodiformes</taxon>
        <taxon>Octopoda</taxon>
        <taxon>Incirrata</taxon>
        <taxon>Octopodidae</taxon>
        <taxon>Octopus</taxon>
    </lineage>
</organism>
<dbReference type="GO" id="GO:0046872">
    <property type="term" value="F:metal ion binding"/>
    <property type="evidence" value="ECO:0007669"/>
    <property type="project" value="UniProtKB-KW"/>
</dbReference>
<dbReference type="InterPro" id="IPR037721">
    <property type="entry name" value="Ferlin"/>
</dbReference>
<dbReference type="InterPro" id="IPR035892">
    <property type="entry name" value="C2_domain_sf"/>
</dbReference>
<dbReference type="FunFam" id="2.60.40.150:FF:000034">
    <property type="entry name" value="otoferlin isoform X2"/>
    <property type="match status" value="1"/>
</dbReference>
<feature type="domain" description="C2" evidence="10">
    <location>
        <begin position="1169"/>
        <end position="1293"/>
    </location>
</feature>
<dbReference type="InterPro" id="IPR055072">
    <property type="entry name" value="Ferlin_DSRM"/>
</dbReference>
<dbReference type="FunFam" id="2.60.40.150:FF:000138">
    <property type="entry name" value="Fer-1-like family member 6"/>
    <property type="match status" value="1"/>
</dbReference>
<evidence type="ECO:0000256" key="4">
    <source>
        <dbReference type="ARBA" id="ARBA00022723"/>
    </source>
</evidence>
<dbReference type="CDD" id="cd08374">
    <property type="entry name" value="C2F_Ferlin"/>
    <property type="match status" value="1"/>
</dbReference>
<comment type="subcellular location">
    <subcellularLocation>
        <location evidence="1">Membrane</location>
        <topology evidence="1">Single-pass membrane protein</topology>
    </subcellularLocation>
</comment>
<feature type="region of interest" description="Disordered" evidence="9">
    <location>
        <begin position="1392"/>
        <end position="1432"/>
    </location>
</feature>
<feature type="compositionally biased region" description="Basic and acidic residues" evidence="9">
    <location>
        <begin position="1342"/>
        <end position="1353"/>
    </location>
</feature>
<dbReference type="InterPro" id="IPR037725">
    <property type="entry name" value="C2F_Ferlin"/>
</dbReference>
<feature type="domain" description="C2" evidence="10">
    <location>
        <begin position="1557"/>
        <end position="1678"/>
    </location>
</feature>
<dbReference type="Pfam" id="PF08150">
    <property type="entry name" value="FerB"/>
    <property type="match status" value="1"/>
</dbReference>
<keyword evidence="7" id="KW-1133">Transmembrane helix</keyword>
<dbReference type="PROSITE" id="PS50004">
    <property type="entry name" value="C2"/>
    <property type="match status" value="6"/>
</dbReference>
<keyword evidence="3" id="KW-0812">Transmembrane</keyword>
<evidence type="ECO:0000259" key="10">
    <source>
        <dbReference type="PROSITE" id="PS50004"/>
    </source>
</evidence>
<sequence length="2050" mass="232057">MVMVMDICVFAGDHRCKSTTVFTSNRKYFFMINTTVLWLSYNISTLSVCHYSRVIENASETANFDEIFEWPVARPIESEECLDIHIFNYSKYLNNRLIGTFRIILQELIEVGHIEVSDTLLDSNNVAMKTKVDFELTYNAPDGSVGIWQKGGFEDVQAEEEEEGEEGEDGKQLIIKNQRHSLPSSPQKYGKMSKFSAVAARGSFGISPSGAAKFSSLVKNVMKQKPEDSNKQILGDAEAEVLSVEGKSAKIASSILSAFGTDSTCTEDDQRSESTGSAIMTPTKMHRPKVDHHMEHASLRAQDFQVCVTIIEARQLAGLNMDPVICVTVGDQKRYTSVKESTNCPYYNEYFVFDFHMAPAMLFDQIITLTVCQAGRLLRSNKPLGSFKLDVATVFANTDHQFYHKWAMLTDPDDINAGIKGYVKCDLAVIGNGDSIKAPQTVPPKNDHDDDDIESNLLLPEGVPVDRQRARFVIKIYKADGLPKMNTGIMANVKRALTGEAKDLVDPFVQVSFAGRKGKTSVKKGAYEPVWNEQLVFNEMFPPLCRRIRIQLRDNDSVNEDVIGTHFIDLGKISNEGDKGFLPTFGPSWINLYGSTRYYSILSEHTYLNNGLGEGVSYRGRLLVAVTAEIVDNMDTITLVELETCNPLPENAGGKKDEYFLFGSILEATMIDKKIGEKPVHFEMSIGNAGNVLDGYNPPTNRDGDSSEETGESEEDKSVDQNAAAEIPQWQSTTSPIKPVTKDKIYYIMPYYEEKPCVYIKDFFEDHRRRMYNSNILQKIIVKLENGINEVQDLINQELPFPERRLRGVLEELGLGCSKYMTLVKSSGSGGSFNKTKLDKERYKLLVREIDQMSTMARTIKATVTKGNMKEKLRSTTMYLQKLQKLVEEPQHALPDVFIWMISGSKRVAYQRIPAEAIIYSIVDEEKGKDCGKMQTLFLRLPGKKASGQAGWSIQAKLQIYLWLGLSKHKKDFLNGLPKGYEETKVIKQANRINSMPPLSLVYKEKQIFQLRSHMYQARSLIASDATGLSDPFARVIFGDQCVMTQVIEETLSPTWDELLIINELAMYGQMDQISEDPPAIVIEIFDQDKVGKAEFIGRAIAKPVVKMYNEKYCKPKFPPKLEWWDIYRGSDHAGELLAAFELLQLAPFGDVSGQDLPPMEMPEAMDSDRGTLMPVPKGIRPILSKHRVEVLFWGVRDLKRLQLTHVDRPRIDIECAGHILQSSVIANAKKNPNFSILVKFFDVELPENELYCPPITIRCVDCRSFGRFVLVGSHIIKSLSKFMYVPTTKRAKDALKKLFPGRDLDAPKVVSEYSQKSEDVAINIDEKQPLISRDQMITIDAMDRKEQKTAENKRRRKAGIDEEEPDLESLDWWSKYFASVETMIREHYKKDDLTGEGDTRDSPSHKIKPSEETTPYGAIPNGKPNTDDPEYDAKHAKKMEKELKKMEKREAALSGKMAFRSTSKGTSLASKLSPKTQRKKDKLLSATSQLKVFPHELENQHEYNNFTDWLHTFELYRGKKVSGDDADESRVVGKFKGSLKIYKIPLPPDIEDTTITGGDPQYGLFQGLPSNDPIKVLVRVYIVKANDLHPSDINGKADPYLVIRLGKTVINGKDNYISKQLNPVFGKCFEIEATFPVESLLLVQVYDWDLVGLDDLIGESKIDLENRFYSRHRATCGISKKYELSGYNVWRDPMKPTQILGKLCKEGKVDGPHYNPGKVRVANRIFTAPMEVEDENGVKNATEEHLALAALNHWEEIPKVGCKLVPEHVETRPLYNPERPGIEQGKIEMWVDMFPMDMAPPGPPVDISPRKPKSYELRCVIWNTDDVVLEDDAFFTGEKMSDIYVKGWIKGQEDLQSTDIHYRSLTGEGNFNWRFIFPFDYLLAEEKIVISRKETLFSWDETETKIPARLNLQVWDADHFSADDFLGSLTLDLNHFPRGAKSSKLCTLDMLKTDGTVPQMSLFKHKRVKGWWPFAVKNENNDEYELTGKVEAELHLLSTEDAEKHPAGLGRNEPDPLEKPNRPDSSFIWFLNPLKSIRICGEWGEEGLK</sequence>
<dbReference type="PANTHER" id="PTHR12546:SF60">
    <property type="entry name" value="MISFIRE, ISOFORM F"/>
    <property type="match status" value="1"/>
</dbReference>
<feature type="domain" description="C2" evidence="10">
    <location>
        <begin position="284"/>
        <end position="407"/>
    </location>
</feature>
<dbReference type="Gene3D" id="2.60.40.150">
    <property type="entry name" value="C2 domain"/>
    <property type="match status" value="6"/>
</dbReference>
<dbReference type="GO" id="GO:0016020">
    <property type="term" value="C:membrane"/>
    <property type="evidence" value="ECO:0007669"/>
    <property type="project" value="UniProtKB-SubCell"/>
</dbReference>
<feature type="domain" description="C2" evidence="10">
    <location>
        <begin position="993"/>
        <end position="1118"/>
    </location>
</feature>
<proteinExistence type="inferred from homology"/>
<keyword evidence="12" id="KW-1185">Reference proteome</keyword>
<evidence type="ECO:0000256" key="2">
    <source>
        <dbReference type="ARBA" id="ARBA00007561"/>
    </source>
</evidence>
<protein>
    <submittedName>
        <fullName evidence="11">Otoferlin-like isoform X6</fullName>
    </submittedName>
</protein>
<feature type="region of interest" description="Disordered" evidence="9">
    <location>
        <begin position="1342"/>
        <end position="1363"/>
    </location>
</feature>
<evidence type="ECO:0000313" key="12">
    <source>
        <dbReference type="Proteomes" id="UP001162480"/>
    </source>
</evidence>
<dbReference type="SUPFAM" id="SSF49562">
    <property type="entry name" value="C2 domain (Calcium/lipid-binding domain, CaLB)"/>
    <property type="match status" value="7"/>
</dbReference>
<dbReference type="InterPro" id="IPR012561">
    <property type="entry name" value="Ferlin_B-domain"/>
</dbReference>
<feature type="region of interest" description="Disordered" evidence="9">
    <location>
        <begin position="2002"/>
        <end position="2021"/>
    </location>
</feature>
<evidence type="ECO:0000256" key="1">
    <source>
        <dbReference type="ARBA" id="ARBA00004167"/>
    </source>
</evidence>
<dbReference type="InterPro" id="IPR032362">
    <property type="entry name" value="Ferlin_C"/>
</dbReference>
<dbReference type="Pfam" id="PF16165">
    <property type="entry name" value="Ferlin_C"/>
    <property type="match status" value="1"/>
</dbReference>
<dbReference type="Pfam" id="PF00168">
    <property type="entry name" value="C2"/>
    <property type="match status" value="6"/>
</dbReference>
<dbReference type="CDD" id="cd04011">
    <property type="entry name" value="C2B_Ferlin"/>
    <property type="match status" value="1"/>
</dbReference>
<accession>A0AA36BT78</accession>
<dbReference type="FunFam" id="2.60.40.150:FF:000009">
    <property type="entry name" value="dysferlin isoform X2"/>
    <property type="match status" value="1"/>
</dbReference>
<feature type="compositionally biased region" description="Basic and acidic residues" evidence="9">
    <location>
        <begin position="1392"/>
        <end position="1412"/>
    </location>
</feature>
<reference evidence="11" key="1">
    <citation type="submission" date="2023-08" db="EMBL/GenBank/DDBJ databases">
        <authorList>
            <person name="Alioto T."/>
            <person name="Alioto T."/>
            <person name="Gomez Garrido J."/>
        </authorList>
    </citation>
    <scope>NUCLEOTIDE SEQUENCE</scope>
</reference>
<feature type="domain" description="C2" evidence="10">
    <location>
        <begin position="449"/>
        <end position="584"/>
    </location>
</feature>
<keyword evidence="8" id="KW-0472">Membrane</keyword>
<dbReference type="Proteomes" id="UP001162480">
    <property type="component" value="Chromosome 23"/>
</dbReference>
<evidence type="ECO:0000256" key="7">
    <source>
        <dbReference type="ARBA" id="ARBA00022989"/>
    </source>
</evidence>
<dbReference type="InterPro" id="IPR037724">
    <property type="entry name" value="C2E_Ferlin"/>
</dbReference>
<feature type="domain" description="C2" evidence="10">
    <location>
        <begin position="1800"/>
        <end position="1948"/>
    </location>
</feature>
<comment type="similarity">
    <text evidence="2">Belongs to the ferlin family.</text>
</comment>
<dbReference type="InterPro" id="IPR037720">
    <property type="entry name" value="C2B_Ferlin"/>
</dbReference>
<keyword evidence="4" id="KW-0479">Metal-binding</keyword>
<dbReference type="SMART" id="SM00239">
    <property type="entry name" value="C2"/>
    <property type="match status" value="6"/>
</dbReference>
<feature type="region of interest" description="Disordered" evidence="9">
    <location>
        <begin position="1454"/>
        <end position="1482"/>
    </location>
</feature>
<dbReference type="FunFam" id="2.60.40.150:FF:000026">
    <property type="entry name" value="dysferlin isoform X2"/>
    <property type="match status" value="1"/>
</dbReference>
<evidence type="ECO:0000256" key="8">
    <source>
        <dbReference type="ARBA" id="ARBA00023136"/>
    </source>
</evidence>
<dbReference type="Pfam" id="PF22901">
    <property type="entry name" value="dsrm_Ferlin"/>
    <property type="match status" value="1"/>
</dbReference>
<dbReference type="SMART" id="SM01201">
    <property type="entry name" value="FerB"/>
    <property type="match status" value="1"/>
</dbReference>
<name>A0AA36BT78_OCTVU</name>
<dbReference type="GO" id="GO:0007009">
    <property type="term" value="P:plasma membrane organization"/>
    <property type="evidence" value="ECO:0007669"/>
    <property type="project" value="TreeGrafter"/>
</dbReference>
<dbReference type="CDD" id="cd04037">
    <property type="entry name" value="C2E_Ferlin"/>
    <property type="match status" value="1"/>
</dbReference>
<feature type="region of interest" description="Disordered" evidence="9">
    <location>
        <begin position="691"/>
        <end position="727"/>
    </location>
</feature>
<dbReference type="InterPro" id="IPR037722">
    <property type="entry name" value="C2C_Ferlin"/>
</dbReference>
<dbReference type="PANTHER" id="PTHR12546">
    <property type="entry name" value="FER-1-LIKE"/>
    <property type="match status" value="1"/>
</dbReference>
<dbReference type="SMART" id="SM01202">
    <property type="entry name" value="FerI"/>
    <property type="match status" value="1"/>
</dbReference>